<feature type="transmembrane region" description="Helical" evidence="5">
    <location>
        <begin position="705"/>
        <end position="723"/>
    </location>
</feature>
<feature type="transmembrane region" description="Helical" evidence="5">
    <location>
        <begin position="138"/>
        <end position="162"/>
    </location>
</feature>
<feature type="transmembrane region" description="Helical" evidence="5">
    <location>
        <begin position="643"/>
        <end position="667"/>
    </location>
</feature>
<dbReference type="InterPro" id="IPR005828">
    <property type="entry name" value="MFS_sugar_transport-like"/>
</dbReference>
<evidence type="ECO:0000313" key="8">
    <source>
        <dbReference type="Proteomes" id="UP001159427"/>
    </source>
</evidence>
<feature type="transmembrane region" description="Helical" evidence="5">
    <location>
        <begin position="893"/>
        <end position="921"/>
    </location>
</feature>
<feature type="transmembrane region" description="Helical" evidence="5">
    <location>
        <begin position="20"/>
        <end position="40"/>
    </location>
</feature>
<keyword evidence="4 5" id="KW-0472">Membrane</keyword>
<feature type="transmembrane region" description="Helical" evidence="5">
    <location>
        <begin position="810"/>
        <end position="827"/>
    </location>
</feature>
<reference evidence="7 8" key="1">
    <citation type="submission" date="2022-05" db="EMBL/GenBank/DDBJ databases">
        <authorList>
            <consortium name="Genoscope - CEA"/>
            <person name="William W."/>
        </authorList>
    </citation>
    <scope>NUCLEOTIDE SEQUENCE [LARGE SCALE GENOMIC DNA]</scope>
</reference>
<proteinExistence type="predicted"/>
<evidence type="ECO:0000256" key="3">
    <source>
        <dbReference type="ARBA" id="ARBA00022989"/>
    </source>
</evidence>
<keyword evidence="8" id="KW-1185">Reference proteome</keyword>
<dbReference type="PROSITE" id="PS00216">
    <property type="entry name" value="SUGAR_TRANSPORT_1"/>
    <property type="match status" value="2"/>
</dbReference>
<feature type="transmembrane region" description="Helical" evidence="5">
    <location>
        <begin position="391"/>
        <end position="416"/>
    </location>
</feature>
<keyword evidence="2 5" id="KW-0812">Transmembrane</keyword>
<feature type="transmembrane region" description="Helical" evidence="5">
    <location>
        <begin position="334"/>
        <end position="354"/>
    </location>
</feature>
<gene>
    <name evidence="7" type="ORF">PEVE_00012133</name>
</gene>
<feature type="transmembrane region" description="Helical" evidence="5">
    <location>
        <begin position="729"/>
        <end position="747"/>
    </location>
</feature>
<feature type="transmembrane region" description="Helical" evidence="5">
    <location>
        <begin position="224"/>
        <end position="242"/>
    </location>
</feature>
<dbReference type="EMBL" id="CALNXI010000189">
    <property type="protein sequence ID" value="CAH3021615.1"/>
    <property type="molecule type" value="Genomic_DNA"/>
</dbReference>
<keyword evidence="3 5" id="KW-1133">Transmembrane helix</keyword>
<evidence type="ECO:0000256" key="4">
    <source>
        <dbReference type="ARBA" id="ARBA00023136"/>
    </source>
</evidence>
<feature type="domain" description="Major facilitator superfamily (MFS) profile" evidence="6">
    <location>
        <begin position="23"/>
        <end position="481"/>
    </location>
</feature>
<sequence>MGLTVDDVMDKIGSFGRYQYRLLFIFGFMKIFGDGIQIMIPTFLSIEPAWRCKDNNSACNLTGLFRPGNENYSYRCSIPRDAWEFDRSEIKSSVVTEFDLVCRVSALSVLNKAIMFLGYMIGVLLGGFLSDKFGRRPVVYYLSVLCNILALAASFVQVYWLYIFLRCVVGLTIGASSLSMYVLLVEYVGKRHRHVIGTTLWYFWVISLMLIPLFAYLIRDWRTLSIAAATPGLLQIFFWWFIPESARWLLVKNKPEQAWKELEKVAAFNRKEMPDEELEQKDSNEVQRTGDFRDLFNSFNMTKRTLISCFSWMVISLVYYVVSYSAGTFGGNRYLVFFLTSLIEIPSNWTCIVLCKKIGRKKTTVLGVVVSCIASIVAVLFQRNLKNTGFLVANIIMAQGVAKFFINMSFSSIYVFSNELFPTVIRNIGMGVSSASARIGSMSAPYIVWLVRFHVLLPYSIVAVLAFLCSVLCFLLPETRDAATLENIDSVNSSATEMREKEPLIMGLTVDDVLDKIGSFGRYQFRLLLIFGFMYLFGNSILVMIPTFLSIEPPWRCKEGSSACNLTGIFKPGDHNYNFRCSISRDDWEFDTNEITNSVVTEFDLVCRVSALSQLTKSVNFLGVLIGVLVGGVLSDKFGRKPILYFSSVLCSIVGLSASFVHVYWLYVLLRCFVGVFSGSCGLASYVLLVEYVGKRHRHMIGTTLFYFWVLSLLWLALIAYLIRDWRTLSIVGSAPGLLQIFFWWFIPESPRWLLVKNKKEEARKKLQEVAAFNRKEMPDEELELKDAKEGQRTGDFRDLFSSFNMTKRTLISCFSWMVISLVYYAVSFSAGTFGGNRYLVFFLTSLVEIPSNWTCIILCRRIGRKKTTVLGVVVACIASIVAVLFQRDLKNTGFLVANIIMAQGVAKFFINMSFSSIYVFSNELFPTVIRNIGMGVSSASARIGSMSAPYIVWLVRVHVLLPYSITAVLAFVCAALCFLLPETRDAATLENIDSVNSSASATEMTEKEQVLHEPAKEKEELGELLLKESYDG</sequence>
<evidence type="ECO:0000256" key="1">
    <source>
        <dbReference type="ARBA" id="ARBA00004141"/>
    </source>
</evidence>
<dbReference type="PROSITE" id="PS50850">
    <property type="entry name" value="MFS"/>
    <property type="match status" value="2"/>
</dbReference>
<dbReference type="SUPFAM" id="SSF103473">
    <property type="entry name" value="MFS general substrate transporter"/>
    <property type="match status" value="2"/>
</dbReference>
<name>A0ABN8LWW6_9CNID</name>
<protein>
    <recommendedName>
        <fullName evidence="6">Major facilitator superfamily (MFS) profile domain-containing protein</fullName>
    </recommendedName>
</protein>
<feature type="transmembrane region" description="Helical" evidence="5">
    <location>
        <begin position="961"/>
        <end position="981"/>
    </location>
</feature>
<comment type="caution">
    <text evidence="7">The sequence shown here is derived from an EMBL/GenBank/DDBJ whole genome shotgun (WGS) entry which is preliminary data.</text>
</comment>
<comment type="subcellular location">
    <subcellularLocation>
        <location evidence="1">Membrane</location>
        <topology evidence="1">Multi-pass membrane protein</topology>
    </subcellularLocation>
</comment>
<dbReference type="InterPro" id="IPR005829">
    <property type="entry name" value="Sugar_transporter_CS"/>
</dbReference>
<evidence type="ECO:0000259" key="6">
    <source>
        <dbReference type="PROSITE" id="PS50850"/>
    </source>
</evidence>
<feature type="transmembrane region" description="Helical" evidence="5">
    <location>
        <begin position="305"/>
        <end position="322"/>
    </location>
</feature>
<feature type="transmembrane region" description="Helical" evidence="5">
    <location>
        <begin position="113"/>
        <end position="131"/>
    </location>
</feature>
<feature type="transmembrane region" description="Helical" evidence="5">
    <location>
        <begin position="527"/>
        <end position="549"/>
    </location>
</feature>
<feature type="transmembrane region" description="Helical" evidence="5">
    <location>
        <begin position="456"/>
        <end position="476"/>
    </location>
</feature>
<feature type="transmembrane region" description="Helical" evidence="5">
    <location>
        <begin position="839"/>
        <end position="860"/>
    </location>
</feature>
<dbReference type="InterPro" id="IPR020846">
    <property type="entry name" value="MFS_dom"/>
</dbReference>
<dbReference type="Gene3D" id="1.20.1250.20">
    <property type="entry name" value="MFS general substrate transporter like domains"/>
    <property type="match status" value="2"/>
</dbReference>
<dbReference type="CDD" id="cd17317">
    <property type="entry name" value="MFS_SLC22"/>
    <property type="match status" value="2"/>
</dbReference>
<dbReference type="InterPro" id="IPR036259">
    <property type="entry name" value="MFS_trans_sf"/>
</dbReference>
<feature type="domain" description="Major facilitator superfamily (MFS) profile" evidence="6">
    <location>
        <begin position="524"/>
        <end position="986"/>
    </location>
</feature>
<feature type="transmembrane region" description="Helical" evidence="5">
    <location>
        <begin position="168"/>
        <end position="188"/>
    </location>
</feature>
<feature type="transmembrane region" description="Helical" evidence="5">
    <location>
        <begin position="869"/>
        <end position="887"/>
    </location>
</feature>
<feature type="transmembrane region" description="Helical" evidence="5">
    <location>
        <begin position="673"/>
        <end position="693"/>
    </location>
</feature>
<dbReference type="PANTHER" id="PTHR24064">
    <property type="entry name" value="SOLUTE CARRIER FAMILY 22 MEMBER"/>
    <property type="match status" value="1"/>
</dbReference>
<evidence type="ECO:0000256" key="5">
    <source>
        <dbReference type="SAM" id="Phobius"/>
    </source>
</evidence>
<dbReference type="PROSITE" id="PS00217">
    <property type="entry name" value="SUGAR_TRANSPORT_2"/>
    <property type="match status" value="2"/>
</dbReference>
<accession>A0ABN8LWW6</accession>
<feature type="transmembrane region" description="Helical" evidence="5">
    <location>
        <begin position="933"/>
        <end position="955"/>
    </location>
</feature>
<feature type="transmembrane region" description="Helical" evidence="5">
    <location>
        <begin position="618"/>
        <end position="636"/>
    </location>
</feature>
<evidence type="ECO:0000313" key="7">
    <source>
        <dbReference type="EMBL" id="CAH3021615.1"/>
    </source>
</evidence>
<feature type="transmembrane region" description="Helical" evidence="5">
    <location>
        <begin position="200"/>
        <end position="218"/>
    </location>
</feature>
<dbReference type="Pfam" id="PF00083">
    <property type="entry name" value="Sugar_tr"/>
    <property type="match status" value="2"/>
</dbReference>
<organism evidence="7 8">
    <name type="scientific">Porites evermanni</name>
    <dbReference type="NCBI Taxonomy" id="104178"/>
    <lineage>
        <taxon>Eukaryota</taxon>
        <taxon>Metazoa</taxon>
        <taxon>Cnidaria</taxon>
        <taxon>Anthozoa</taxon>
        <taxon>Hexacorallia</taxon>
        <taxon>Scleractinia</taxon>
        <taxon>Fungiina</taxon>
        <taxon>Poritidae</taxon>
        <taxon>Porites</taxon>
    </lineage>
</organism>
<feature type="transmembrane region" description="Helical" evidence="5">
    <location>
        <begin position="366"/>
        <end position="385"/>
    </location>
</feature>
<dbReference type="Proteomes" id="UP001159427">
    <property type="component" value="Unassembled WGS sequence"/>
</dbReference>
<evidence type="ECO:0000256" key="2">
    <source>
        <dbReference type="ARBA" id="ARBA00022692"/>
    </source>
</evidence>